<feature type="chain" id="PRO_5015051526" evidence="1">
    <location>
        <begin position="26"/>
        <end position="44"/>
    </location>
</feature>
<dbReference type="EMBL" id="FCOC02000003">
    <property type="protein sequence ID" value="SAL19666.1"/>
    <property type="molecule type" value="Genomic_DNA"/>
</dbReference>
<gene>
    <name evidence="4" type="ORF">AWB64_01344</name>
    <name evidence="3" type="ORF">PAMC26510_04975</name>
    <name evidence="2" type="ORF">PAMC26577_07640</name>
</gene>
<name>A0A158FI89_CABSO</name>
<evidence type="ECO:0000313" key="7">
    <source>
        <dbReference type="Proteomes" id="UP000195221"/>
    </source>
</evidence>
<reference evidence="2 7" key="3">
    <citation type="submission" date="2017-03" db="EMBL/GenBank/DDBJ databases">
        <title>Genome analysis of strain PAMC 26577.</title>
        <authorList>
            <person name="Oh H.-M."/>
            <person name="Yang J.-A."/>
        </authorList>
    </citation>
    <scope>NUCLEOTIDE SEQUENCE [LARGE SCALE GENOMIC DNA]</scope>
    <source>
        <strain evidence="2 7">PAMC 26577</strain>
    </source>
</reference>
<proteinExistence type="predicted"/>
<dbReference type="Proteomes" id="UP000195221">
    <property type="component" value="Unassembled WGS sequence"/>
</dbReference>
<organism evidence="4 5">
    <name type="scientific">Caballeronia sordidicola</name>
    <name type="common">Burkholderia sordidicola</name>
    <dbReference type="NCBI Taxonomy" id="196367"/>
    <lineage>
        <taxon>Bacteria</taxon>
        <taxon>Pseudomonadati</taxon>
        <taxon>Pseudomonadota</taxon>
        <taxon>Betaproteobacteria</taxon>
        <taxon>Burkholderiales</taxon>
        <taxon>Burkholderiaceae</taxon>
        <taxon>Caballeronia</taxon>
    </lineage>
</organism>
<accession>A0A158FI89</accession>
<keyword evidence="1" id="KW-0732">Signal</keyword>
<dbReference type="AlphaFoldDB" id="A0A158FI89"/>
<feature type="signal peptide" evidence="1">
    <location>
        <begin position="1"/>
        <end position="25"/>
    </location>
</feature>
<evidence type="ECO:0000313" key="6">
    <source>
        <dbReference type="Proteomes" id="UP000194546"/>
    </source>
</evidence>
<reference evidence="3 6" key="2">
    <citation type="submission" date="2017-03" db="EMBL/GenBank/DDBJ databases">
        <title>Genome analysis of strain PAMC 26510.</title>
        <authorList>
            <person name="Oh H.-M."/>
            <person name="Yang J.-A."/>
        </authorList>
    </citation>
    <scope>NUCLEOTIDE SEQUENCE [LARGE SCALE GENOMIC DNA]</scope>
    <source>
        <strain evidence="3 6">PAMC 26510</strain>
    </source>
</reference>
<dbReference type="RefSeq" id="WP_255580681.1">
    <property type="nucleotide sequence ID" value="NZ_FCOC02000003.1"/>
</dbReference>
<evidence type="ECO:0000313" key="4">
    <source>
        <dbReference type="EMBL" id="SAL19666.1"/>
    </source>
</evidence>
<dbReference type="Proteomes" id="UP000194546">
    <property type="component" value="Unassembled WGS sequence"/>
</dbReference>
<protein>
    <submittedName>
        <fullName evidence="4">Uncharacterized protein</fullName>
    </submittedName>
</protein>
<dbReference type="EMBL" id="NBTY01000018">
    <property type="protein sequence ID" value="OTP79855.1"/>
    <property type="molecule type" value="Genomic_DNA"/>
</dbReference>
<dbReference type="EMBL" id="NBTZ01000030">
    <property type="protein sequence ID" value="OTP77491.1"/>
    <property type="molecule type" value="Genomic_DNA"/>
</dbReference>
<evidence type="ECO:0000256" key="1">
    <source>
        <dbReference type="SAM" id="SignalP"/>
    </source>
</evidence>
<reference evidence="4 5" key="1">
    <citation type="submission" date="2016-01" db="EMBL/GenBank/DDBJ databases">
        <authorList>
            <person name="Oliw E.H."/>
        </authorList>
    </citation>
    <scope>NUCLEOTIDE SEQUENCE [LARGE SCALE GENOMIC DNA]</scope>
    <source>
        <strain evidence="4">LMG 22029</strain>
    </source>
</reference>
<evidence type="ECO:0000313" key="3">
    <source>
        <dbReference type="EMBL" id="OTP79855.1"/>
    </source>
</evidence>
<sequence length="44" mass="4846">MNNLLKKFLAVLIVAAVAAPAVSYAKPHHHHKFPKAKHVTHTAH</sequence>
<evidence type="ECO:0000313" key="5">
    <source>
        <dbReference type="Proteomes" id="UP000054893"/>
    </source>
</evidence>
<dbReference type="Proteomes" id="UP000054893">
    <property type="component" value="Unassembled WGS sequence"/>
</dbReference>
<evidence type="ECO:0000313" key="2">
    <source>
        <dbReference type="EMBL" id="OTP77491.1"/>
    </source>
</evidence>